<sequence>MAQFSNLDHAFEGMSVQKALITPTLEMVSTDHIAGRESFVNILIPPLHLLLRNSLLELMRIVLQITTGINMLIPILLLIGRVEEKEASGFASYRDLRAKAKTQYCHWMDEVRRPRFPEGFDKDPYALQPLPKEPDWFEELANLRFDPSPYFRAGHLVNPDGDSQQAKELLAAFAFLDINIL</sequence>
<protein>
    <submittedName>
        <fullName evidence="1">Uncharacterized protein</fullName>
    </submittedName>
</protein>
<reference evidence="1" key="1">
    <citation type="submission" date="2022-02" db="EMBL/GenBank/DDBJ databases">
        <title>Plant Genome Project.</title>
        <authorList>
            <person name="Zhang R.-G."/>
        </authorList>
    </citation>
    <scope>NUCLEOTIDE SEQUENCE</scope>
    <source>
        <strain evidence="1">AT1</strain>
    </source>
</reference>
<evidence type="ECO:0000313" key="1">
    <source>
        <dbReference type="EMBL" id="KAI8534721.1"/>
    </source>
</evidence>
<evidence type="ECO:0000313" key="2">
    <source>
        <dbReference type="Proteomes" id="UP001062846"/>
    </source>
</evidence>
<keyword evidence="2" id="KW-1185">Reference proteome</keyword>
<name>A0ACC0M1T7_RHOML</name>
<gene>
    <name evidence="1" type="ORF">RHMOL_Rhmol10G0118700</name>
</gene>
<dbReference type="EMBL" id="CM046397">
    <property type="protein sequence ID" value="KAI8534721.1"/>
    <property type="molecule type" value="Genomic_DNA"/>
</dbReference>
<proteinExistence type="predicted"/>
<dbReference type="Proteomes" id="UP001062846">
    <property type="component" value="Chromosome 10"/>
</dbReference>
<organism evidence="1 2">
    <name type="scientific">Rhododendron molle</name>
    <name type="common">Chinese azalea</name>
    <name type="synonym">Azalea mollis</name>
    <dbReference type="NCBI Taxonomy" id="49168"/>
    <lineage>
        <taxon>Eukaryota</taxon>
        <taxon>Viridiplantae</taxon>
        <taxon>Streptophyta</taxon>
        <taxon>Embryophyta</taxon>
        <taxon>Tracheophyta</taxon>
        <taxon>Spermatophyta</taxon>
        <taxon>Magnoliopsida</taxon>
        <taxon>eudicotyledons</taxon>
        <taxon>Gunneridae</taxon>
        <taxon>Pentapetalae</taxon>
        <taxon>asterids</taxon>
        <taxon>Ericales</taxon>
        <taxon>Ericaceae</taxon>
        <taxon>Ericoideae</taxon>
        <taxon>Rhodoreae</taxon>
        <taxon>Rhododendron</taxon>
    </lineage>
</organism>
<accession>A0ACC0M1T7</accession>
<comment type="caution">
    <text evidence="1">The sequence shown here is derived from an EMBL/GenBank/DDBJ whole genome shotgun (WGS) entry which is preliminary data.</text>
</comment>